<dbReference type="PANTHER" id="PTHR48225">
    <property type="entry name" value="HORMA DOMAIN-CONTAINING PROTEIN 1"/>
    <property type="match status" value="1"/>
</dbReference>
<name>A0A0D3CM09_BRAOL</name>
<accession>A0A0D3CM09</accession>
<dbReference type="EnsemblPlants" id="Bo5g141430.1">
    <property type="protein sequence ID" value="Bo5g141430.1"/>
    <property type="gene ID" value="Bo5g141430"/>
</dbReference>
<dbReference type="eggNOG" id="KOG4652">
    <property type="taxonomic scope" value="Eukaryota"/>
</dbReference>
<dbReference type="HOGENOM" id="CLU_2284607_0_0_1"/>
<dbReference type="PANTHER" id="PTHR48225:SF7">
    <property type="entry name" value="MEIOSIS-SPECIFIC PROTEIN HOP1"/>
    <property type="match status" value="1"/>
</dbReference>
<dbReference type="STRING" id="109376.A0A0D3CM09"/>
<proteinExistence type="predicted"/>
<protein>
    <submittedName>
        <fullName evidence="1">Uncharacterized protein</fullName>
    </submittedName>
</protein>
<dbReference type="AlphaFoldDB" id="A0A0D3CM09"/>
<evidence type="ECO:0000313" key="2">
    <source>
        <dbReference type="Proteomes" id="UP000032141"/>
    </source>
</evidence>
<dbReference type="Gramene" id="Bo5g141430.1">
    <property type="protein sequence ID" value="Bo5g141430.1"/>
    <property type="gene ID" value="Bo5g141430"/>
</dbReference>
<dbReference type="Proteomes" id="UP000032141">
    <property type="component" value="Chromosome C5"/>
</dbReference>
<keyword evidence="2" id="KW-1185">Reference proteome</keyword>
<organism evidence="1 2">
    <name type="scientific">Brassica oleracea var. oleracea</name>
    <dbReference type="NCBI Taxonomy" id="109376"/>
    <lineage>
        <taxon>Eukaryota</taxon>
        <taxon>Viridiplantae</taxon>
        <taxon>Streptophyta</taxon>
        <taxon>Embryophyta</taxon>
        <taxon>Tracheophyta</taxon>
        <taxon>Spermatophyta</taxon>
        <taxon>Magnoliopsida</taxon>
        <taxon>eudicotyledons</taxon>
        <taxon>Gunneridae</taxon>
        <taxon>Pentapetalae</taxon>
        <taxon>rosids</taxon>
        <taxon>malvids</taxon>
        <taxon>Brassicales</taxon>
        <taxon>Brassicaceae</taxon>
        <taxon>Brassiceae</taxon>
        <taxon>Brassica</taxon>
    </lineage>
</organism>
<reference evidence="1 2" key="1">
    <citation type="journal article" date="2014" name="Genome Biol.">
        <title>Transcriptome and methylome profiling reveals relics of genome dominance in the mesopolyploid Brassica oleracea.</title>
        <authorList>
            <person name="Parkin I.A."/>
            <person name="Koh C."/>
            <person name="Tang H."/>
            <person name="Robinson S.J."/>
            <person name="Kagale S."/>
            <person name="Clarke W.E."/>
            <person name="Town C.D."/>
            <person name="Nixon J."/>
            <person name="Krishnakumar V."/>
            <person name="Bidwell S.L."/>
            <person name="Denoeud F."/>
            <person name="Belcram H."/>
            <person name="Links M.G."/>
            <person name="Just J."/>
            <person name="Clarke C."/>
            <person name="Bender T."/>
            <person name="Huebert T."/>
            <person name="Mason A.S."/>
            <person name="Pires J.C."/>
            <person name="Barker G."/>
            <person name="Moore J."/>
            <person name="Walley P.G."/>
            <person name="Manoli S."/>
            <person name="Batley J."/>
            <person name="Edwards D."/>
            <person name="Nelson M.N."/>
            <person name="Wang X."/>
            <person name="Paterson A.H."/>
            <person name="King G."/>
            <person name="Bancroft I."/>
            <person name="Chalhoub B."/>
            <person name="Sharpe A.G."/>
        </authorList>
    </citation>
    <scope>NUCLEOTIDE SEQUENCE</scope>
    <source>
        <strain evidence="1 2">cv. TO1000</strain>
    </source>
</reference>
<sequence>MLGELMSTLDKMPDEPQDYKPPFFWGCLENEAQYLLAKNPLRVVEVGNVNSKRLVLTLKPQDYKPPFFWGCLENEAQYLLAKNPLRVVEVGNVNSKRLVLTL</sequence>
<evidence type="ECO:0000313" key="1">
    <source>
        <dbReference type="EnsemblPlants" id="Bo5g141430.1"/>
    </source>
</evidence>
<dbReference type="InterPro" id="IPR051294">
    <property type="entry name" value="HORMA_MeioticProgression"/>
</dbReference>
<reference evidence="1" key="2">
    <citation type="submission" date="2015-03" db="UniProtKB">
        <authorList>
            <consortium name="EnsemblPlants"/>
        </authorList>
    </citation>
    <scope>IDENTIFICATION</scope>
</reference>